<dbReference type="Gene3D" id="3.30.370.10">
    <property type="entry name" value="Barstar-like"/>
    <property type="match status" value="1"/>
</dbReference>
<dbReference type="SUPFAM" id="SSF52038">
    <property type="entry name" value="Barstar-related"/>
    <property type="match status" value="1"/>
</dbReference>
<dbReference type="InterPro" id="IPR035905">
    <property type="entry name" value="Barstar-like_sf"/>
</dbReference>
<accession>A0ABU7M9Y2</accession>
<sequence>MSTPRIPRVPTERFLTDAGRDGPVVGVVVGVVVGDRTPGDAAGVVVRRVDGREMPTIANLLDEFARAWQFPEHFGHNRDAFDDCMRDLDGMLGDDEPRPTAFVTVVDHAESLLRREPDQLRWLANSLSFYREHYRDVATPSAGFAVLLLTPQPLATWVENRWQEAGSDIAEIEDL</sequence>
<keyword evidence="4" id="KW-1185">Reference proteome</keyword>
<comment type="caution">
    <text evidence="3">The sequence shown here is derived from an EMBL/GenBank/DDBJ whole genome shotgun (WGS) entry which is preliminary data.</text>
</comment>
<dbReference type="Pfam" id="PF01337">
    <property type="entry name" value="Barstar"/>
    <property type="match status" value="1"/>
</dbReference>
<evidence type="ECO:0000259" key="2">
    <source>
        <dbReference type="Pfam" id="PF01337"/>
    </source>
</evidence>
<dbReference type="Proteomes" id="UP001347146">
    <property type="component" value="Unassembled WGS sequence"/>
</dbReference>
<dbReference type="RefSeq" id="WP_330431511.1">
    <property type="nucleotide sequence ID" value="NZ_JAZDUF010000001.1"/>
</dbReference>
<comment type="similarity">
    <text evidence="1">Belongs to the barstar family.</text>
</comment>
<organism evidence="3 4">
    <name type="scientific">Gordonia sesuvii</name>
    <dbReference type="NCBI Taxonomy" id="3116777"/>
    <lineage>
        <taxon>Bacteria</taxon>
        <taxon>Bacillati</taxon>
        <taxon>Actinomycetota</taxon>
        <taxon>Actinomycetes</taxon>
        <taxon>Mycobacteriales</taxon>
        <taxon>Gordoniaceae</taxon>
        <taxon>Gordonia</taxon>
    </lineage>
</organism>
<evidence type="ECO:0000313" key="4">
    <source>
        <dbReference type="Proteomes" id="UP001347146"/>
    </source>
</evidence>
<dbReference type="InterPro" id="IPR000468">
    <property type="entry name" value="Barstar"/>
</dbReference>
<dbReference type="EMBL" id="JAZDUF010000001">
    <property type="protein sequence ID" value="MEE3849904.1"/>
    <property type="molecule type" value="Genomic_DNA"/>
</dbReference>
<protein>
    <submittedName>
        <fullName evidence="3">Barstar family protein</fullName>
    </submittedName>
</protein>
<evidence type="ECO:0000256" key="1">
    <source>
        <dbReference type="ARBA" id="ARBA00006845"/>
    </source>
</evidence>
<reference evidence="3 4" key="1">
    <citation type="submission" date="2024-01" db="EMBL/GenBank/DDBJ databases">
        <title>Draft genome sequence of Gordonia sp. LSe1-13.</title>
        <authorList>
            <person name="Suphannarot A."/>
            <person name="Mingma R."/>
        </authorList>
    </citation>
    <scope>NUCLEOTIDE SEQUENCE [LARGE SCALE GENOMIC DNA]</scope>
    <source>
        <strain evidence="3 4">LSe1-13</strain>
    </source>
</reference>
<gene>
    <name evidence="3" type="ORF">VZC37_06145</name>
</gene>
<name>A0ABU7M9Y2_9ACTN</name>
<feature type="domain" description="Barstar (barnase inhibitor)" evidence="2">
    <location>
        <begin position="46"/>
        <end position="136"/>
    </location>
</feature>
<evidence type="ECO:0000313" key="3">
    <source>
        <dbReference type="EMBL" id="MEE3849904.1"/>
    </source>
</evidence>
<proteinExistence type="inferred from homology"/>